<dbReference type="Proteomes" id="UP000176850">
    <property type="component" value="Unassembled WGS sequence"/>
</dbReference>
<evidence type="ECO:0000256" key="4">
    <source>
        <dbReference type="ARBA" id="ARBA00022679"/>
    </source>
</evidence>
<keyword evidence="7 8" id="KW-0472">Membrane</keyword>
<keyword evidence="2" id="KW-1003">Cell membrane</keyword>
<keyword evidence="5 8" id="KW-0812">Transmembrane</keyword>
<keyword evidence="3" id="KW-0328">Glycosyltransferase</keyword>
<evidence type="ECO:0000313" key="11">
    <source>
        <dbReference type="Proteomes" id="UP000176850"/>
    </source>
</evidence>
<feature type="transmembrane region" description="Helical" evidence="8">
    <location>
        <begin position="7"/>
        <end position="25"/>
    </location>
</feature>
<proteinExistence type="predicted"/>
<evidence type="ECO:0000256" key="5">
    <source>
        <dbReference type="ARBA" id="ARBA00022692"/>
    </source>
</evidence>
<feature type="transmembrane region" description="Helical" evidence="8">
    <location>
        <begin position="332"/>
        <end position="349"/>
    </location>
</feature>
<feature type="transmembrane region" description="Helical" evidence="8">
    <location>
        <begin position="251"/>
        <end position="268"/>
    </location>
</feature>
<evidence type="ECO:0000256" key="3">
    <source>
        <dbReference type="ARBA" id="ARBA00022676"/>
    </source>
</evidence>
<organism evidence="10 11">
    <name type="scientific">Candidatus Roizmanbacteria bacterium RIFCSPHIGHO2_01_FULL_39_24</name>
    <dbReference type="NCBI Taxonomy" id="1802032"/>
    <lineage>
        <taxon>Bacteria</taxon>
        <taxon>Candidatus Roizmaniibacteriota</taxon>
    </lineage>
</organism>
<keyword evidence="4" id="KW-0808">Transferase</keyword>
<evidence type="ECO:0000313" key="10">
    <source>
        <dbReference type="EMBL" id="OGK19467.1"/>
    </source>
</evidence>
<name>A0A1F7GKN6_9BACT</name>
<keyword evidence="6 8" id="KW-1133">Transmembrane helix</keyword>
<feature type="transmembrane region" description="Helical" evidence="8">
    <location>
        <begin position="203"/>
        <end position="224"/>
    </location>
</feature>
<evidence type="ECO:0000259" key="9">
    <source>
        <dbReference type="Pfam" id="PF13231"/>
    </source>
</evidence>
<sequence>MKNKVSLIILTFIILGGLWFRFVGIEKNLSFWNDESHAAIYSRGVAQTGLPVDTQGRGRGIYQVGLYYVTGASFKLFGISQTAGRLPSIVVGTLLIGIVYLVSRKVSTSELVALTSAFLVSFSQIQLAWSTQLRPYIWLELFSILVFYFAIQSLNSKKKIFDRQFISAAILGSVSYLFHPIGFFNIIFLFFIFAYKSIIAKKIWYLLALIPLAVLTYLLIYFSIGQDIEEVIKFVTQIHTDTLHYRVFLRANYDWLIFGTFVGVIGLFQRNKQYAFVLSGFIFIIFFLAIFKINASYVRYCLPAFPLLYILFSFGIEKITKHFVSLTKNEKLFVPFFLLIFAILIYFPIQKSKILLNPRYFYTINGDMRENPIVDYAIAFDKIRKMISGKKSVILMDAWNDRIPWYLPDQEYIFLTKNEKYIDPTFNEKMVGTIAGFESEKKRYQSGVVLVENWESLTPPDLQKHIRDTLTRKFDVENLPYNEADKWSISIYTWGL</sequence>
<dbReference type="GO" id="GO:0009103">
    <property type="term" value="P:lipopolysaccharide biosynthetic process"/>
    <property type="evidence" value="ECO:0007669"/>
    <property type="project" value="UniProtKB-ARBA"/>
</dbReference>
<gene>
    <name evidence="10" type="ORF">A2799_04875</name>
</gene>
<reference evidence="10 11" key="1">
    <citation type="journal article" date="2016" name="Nat. Commun.">
        <title>Thousands of microbial genomes shed light on interconnected biogeochemical processes in an aquifer system.</title>
        <authorList>
            <person name="Anantharaman K."/>
            <person name="Brown C.T."/>
            <person name="Hug L.A."/>
            <person name="Sharon I."/>
            <person name="Castelle C.J."/>
            <person name="Probst A.J."/>
            <person name="Thomas B.C."/>
            <person name="Singh A."/>
            <person name="Wilkins M.J."/>
            <person name="Karaoz U."/>
            <person name="Brodie E.L."/>
            <person name="Williams K.H."/>
            <person name="Hubbard S.S."/>
            <person name="Banfield J.F."/>
        </authorList>
    </citation>
    <scope>NUCLEOTIDE SEQUENCE [LARGE SCALE GENOMIC DNA]</scope>
</reference>
<dbReference type="PANTHER" id="PTHR33908:SF11">
    <property type="entry name" value="MEMBRANE PROTEIN"/>
    <property type="match status" value="1"/>
</dbReference>
<feature type="transmembrane region" description="Helical" evidence="8">
    <location>
        <begin position="135"/>
        <end position="154"/>
    </location>
</feature>
<evidence type="ECO:0000256" key="1">
    <source>
        <dbReference type="ARBA" id="ARBA00004651"/>
    </source>
</evidence>
<protein>
    <recommendedName>
        <fullName evidence="9">Glycosyltransferase RgtA/B/C/D-like domain-containing protein</fullName>
    </recommendedName>
</protein>
<evidence type="ECO:0000256" key="8">
    <source>
        <dbReference type="SAM" id="Phobius"/>
    </source>
</evidence>
<feature type="transmembrane region" description="Helical" evidence="8">
    <location>
        <begin position="83"/>
        <end position="102"/>
    </location>
</feature>
<dbReference type="EMBL" id="MFZH01000011">
    <property type="protein sequence ID" value="OGK19467.1"/>
    <property type="molecule type" value="Genomic_DNA"/>
</dbReference>
<comment type="caution">
    <text evidence="10">The sequence shown here is derived from an EMBL/GenBank/DDBJ whole genome shotgun (WGS) entry which is preliminary data.</text>
</comment>
<accession>A0A1F7GKN6</accession>
<feature type="transmembrane region" description="Helical" evidence="8">
    <location>
        <begin position="300"/>
        <end position="320"/>
    </location>
</feature>
<evidence type="ECO:0000256" key="6">
    <source>
        <dbReference type="ARBA" id="ARBA00022989"/>
    </source>
</evidence>
<dbReference type="PANTHER" id="PTHR33908">
    <property type="entry name" value="MANNOSYLTRANSFERASE YKCB-RELATED"/>
    <property type="match status" value="1"/>
</dbReference>
<comment type="subcellular location">
    <subcellularLocation>
        <location evidence="1">Cell membrane</location>
        <topology evidence="1">Multi-pass membrane protein</topology>
    </subcellularLocation>
</comment>
<dbReference type="Pfam" id="PF13231">
    <property type="entry name" value="PMT_2"/>
    <property type="match status" value="1"/>
</dbReference>
<evidence type="ECO:0000256" key="7">
    <source>
        <dbReference type="ARBA" id="ARBA00023136"/>
    </source>
</evidence>
<evidence type="ECO:0000256" key="2">
    <source>
        <dbReference type="ARBA" id="ARBA00022475"/>
    </source>
</evidence>
<dbReference type="AlphaFoldDB" id="A0A1F7GKN6"/>
<feature type="transmembrane region" description="Helical" evidence="8">
    <location>
        <begin position="166"/>
        <end position="191"/>
    </location>
</feature>
<feature type="transmembrane region" description="Helical" evidence="8">
    <location>
        <begin position="274"/>
        <end position="293"/>
    </location>
</feature>
<feature type="transmembrane region" description="Helical" evidence="8">
    <location>
        <begin position="111"/>
        <end position="129"/>
    </location>
</feature>
<dbReference type="GO" id="GO:0016763">
    <property type="term" value="F:pentosyltransferase activity"/>
    <property type="evidence" value="ECO:0007669"/>
    <property type="project" value="TreeGrafter"/>
</dbReference>
<feature type="domain" description="Glycosyltransferase RgtA/B/C/D-like" evidence="9">
    <location>
        <begin position="67"/>
        <end position="216"/>
    </location>
</feature>
<dbReference type="InterPro" id="IPR038731">
    <property type="entry name" value="RgtA/B/C-like"/>
</dbReference>
<dbReference type="GO" id="GO:0005886">
    <property type="term" value="C:plasma membrane"/>
    <property type="evidence" value="ECO:0007669"/>
    <property type="project" value="UniProtKB-SubCell"/>
</dbReference>
<dbReference type="InterPro" id="IPR050297">
    <property type="entry name" value="LipidA_mod_glycosyltrf_83"/>
</dbReference>